<evidence type="ECO:0000313" key="15">
    <source>
        <dbReference type="EMBL" id="RDY29636.1"/>
    </source>
</evidence>
<evidence type="ECO:0000256" key="1">
    <source>
        <dbReference type="ARBA" id="ARBA00004167"/>
    </source>
</evidence>
<dbReference type="GO" id="GO:0071972">
    <property type="term" value="F:peptidoglycan L,D-transpeptidase activity"/>
    <property type="evidence" value="ECO:0007669"/>
    <property type="project" value="TreeGrafter"/>
</dbReference>
<evidence type="ECO:0000256" key="10">
    <source>
        <dbReference type="ARBA" id="ARBA00023316"/>
    </source>
</evidence>
<comment type="similarity">
    <text evidence="3">Belongs to the transpeptidase family.</text>
</comment>
<dbReference type="Pfam" id="PF00905">
    <property type="entry name" value="Transpeptidase"/>
    <property type="match status" value="2"/>
</dbReference>
<feature type="compositionally biased region" description="Polar residues" evidence="11">
    <location>
        <begin position="997"/>
        <end position="1007"/>
    </location>
</feature>
<organism evidence="15 16">
    <name type="scientific">Romboutsia weinsteinii</name>
    <dbReference type="NCBI Taxonomy" id="2020949"/>
    <lineage>
        <taxon>Bacteria</taxon>
        <taxon>Bacillati</taxon>
        <taxon>Bacillota</taxon>
        <taxon>Clostridia</taxon>
        <taxon>Peptostreptococcales</taxon>
        <taxon>Peptostreptococcaceae</taxon>
        <taxon>Romboutsia</taxon>
    </lineage>
</organism>
<evidence type="ECO:0000256" key="12">
    <source>
        <dbReference type="SAM" id="Phobius"/>
    </source>
</evidence>
<dbReference type="EMBL" id="NOJY02000001">
    <property type="protein sequence ID" value="RDY29636.1"/>
    <property type="molecule type" value="Genomic_DNA"/>
</dbReference>
<dbReference type="InterPro" id="IPR050515">
    <property type="entry name" value="Beta-lactam/transpept"/>
</dbReference>
<feature type="transmembrane region" description="Helical" evidence="12">
    <location>
        <begin position="12"/>
        <end position="33"/>
    </location>
</feature>
<feature type="region of interest" description="Disordered" evidence="11">
    <location>
        <begin position="982"/>
        <end position="1013"/>
    </location>
</feature>
<evidence type="ECO:0000256" key="7">
    <source>
        <dbReference type="ARBA" id="ARBA00022984"/>
    </source>
</evidence>
<sequence>MEDNKKDDRLSILKNIILIILVVIVVKIVYMAVIKYDHYSQLAENKTYKELPIKASRGEIRDRYGRLLAGNTNSFTVQVSGDGINRKGPDGKSMANDISLKIINLLDDNKEEYIDEFPIYIKNGKFYYRFEEEIAEYKKEAGIPSELTAKESFYYLVDKLIEEGKLSPEDRRLEASKLQKKLNENGYYPPILVSKWMFTAEKNKKDWLESYRIKNDNKNEKSTNVSAKSAFKEIRDWYEIDKSMSDEEARKIFVVRDLIKSQGYSQYNPVTIAKDISESTISQIEESAMEIPGVAVATEPVRYYPNQSLASHTLGYMGKMSSAEEEKYLNSEEDSDKKYNKGDMVGKDGLEYYFESQLRGTDGYKKVQVDALGKVTKDLEVSKPKSGDTIYLTIDKELQSTSESALKRAVEVVSKGGTFKSVYGDRSFPGTERNAKSGALIAIDVKTGEVLSSASYPDFDPNLFTKAISSEDYKKLQSQNENDPLAANSLSNLVTSGAFQPGSAFKMVTGMAALENGMSPKYGINDPGVIYLGQRPFADFIWHKSRGRNHGYTDLYKAIQESCNIYFYTIASGKNWTGGPSPGADVGPDELLKYAKLFGLDDNTGLQNQIGERKGTVPNKEQKLKNTQSLLKDDIIKRMANDFNDITRAENPEEYESRIDEIVGWAAEENTPGRVEAINRLKEMNVKEDRVEPLADIIVFNYLNFAKWSTADTFNLAIGQGENQYTPAQMARAIAAIANGGDLVDLSVVGRTVSSDYSSLDINETKKEKIDFKDPENLKPLTEGMKRVSSQGTAKSVFGNFPVSVATKTGTAEKSGKIPEKDEYDYLIRNMGSYGVSSEEAIALSEKLMKDRDKELTKNRIEEIKTSLKDKGLDEKEKAQLEAELEEGVNVKLDRSSNKIMAAYLRRAIKELNPQITDEKIDFRKENYAAFSWAVGFAPADDPEIAVVVVIPQGTEGASTLLPMREVIGKYLGITDELEAKNNEQKNAAKTEDDENSNTVENDSINFGQRMKK</sequence>
<dbReference type="SUPFAM" id="SSF56601">
    <property type="entry name" value="beta-lactamase/transpeptidase-like"/>
    <property type="match status" value="1"/>
</dbReference>
<evidence type="ECO:0000259" key="14">
    <source>
        <dbReference type="Pfam" id="PF03717"/>
    </source>
</evidence>
<keyword evidence="16" id="KW-1185">Reference proteome</keyword>
<keyword evidence="4" id="KW-1003">Cell membrane</keyword>
<dbReference type="GO" id="GO:0009252">
    <property type="term" value="P:peptidoglycan biosynthetic process"/>
    <property type="evidence" value="ECO:0007669"/>
    <property type="project" value="UniProtKB-KW"/>
</dbReference>
<evidence type="ECO:0000256" key="6">
    <source>
        <dbReference type="ARBA" id="ARBA00022960"/>
    </source>
</evidence>
<dbReference type="GO" id="GO:0008658">
    <property type="term" value="F:penicillin binding"/>
    <property type="evidence" value="ECO:0007669"/>
    <property type="project" value="InterPro"/>
</dbReference>
<comment type="subcellular location">
    <subcellularLocation>
        <location evidence="2">Cell membrane</location>
    </subcellularLocation>
    <subcellularLocation>
        <location evidence="1">Membrane</location>
        <topology evidence="1">Single-pass membrane protein</topology>
    </subcellularLocation>
</comment>
<dbReference type="InterPro" id="IPR012338">
    <property type="entry name" value="Beta-lactam/transpept-like"/>
</dbReference>
<evidence type="ECO:0000256" key="3">
    <source>
        <dbReference type="ARBA" id="ARBA00007171"/>
    </source>
</evidence>
<keyword evidence="7" id="KW-0573">Peptidoglycan synthesis</keyword>
<dbReference type="RefSeq" id="WP_094367799.1">
    <property type="nucleotide sequence ID" value="NZ_NOJY02000001.1"/>
</dbReference>
<feature type="domain" description="Penicillin-binding protein transpeptidase" evidence="13">
    <location>
        <begin position="438"/>
        <end position="622"/>
    </location>
</feature>
<dbReference type="Gene3D" id="3.90.1310.10">
    <property type="entry name" value="Penicillin-binding protein 2a (Domain 2)"/>
    <property type="match status" value="2"/>
</dbReference>
<dbReference type="Gene3D" id="3.30.450.330">
    <property type="match status" value="1"/>
</dbReference>
<comment type="caution">
    <text evidence="15">The sequence shown here is derived from an EMBL/GenBank/DDBJ whole genome shotgun (WGS) entry which is preliminary data.</text>
</comment>
<evidence type="ECO:0000256" key="9">
    <source>
        <dbReference type="ARBA" id="ARBA00023136"/>
    </source>
</evidence>
<dbReference type="Proteomes" id="UP000215694">
    <property type="component" value="Unassembled WGS sequence"/>
</dbReference>
<dbReference type="PANTHER" id="PTHR30627">
    <property type="entry name" value="PEPTIDOGLYCAN D,D-TRANSPEPTIDASE"/>
    <property type="match status" value="1"/>
</dbReference>
<accession>A0A371JAE1</accession>
<keyword evidence="8 12" id="KW-1133">Transmembrane helix</keyword>
<evidence type="ECO:0000313" key="16">
    <source>
        <dbReference type="Proteomes" id="UP000215694"/>
    </source>
</evidence>
<dbReference type="AlphaFoldDB" id="A0A371JAE1"/>
<keyword evidence="6" id="KW-0133">Cell shape</keyword>
<dbReference type="PANTHER" id="PTHR30627:SF2">
    <property type="entry name" value="PEPTIDOGLYCAN D,D-TRANSPEPTIDASE MRDA"/>
    <property type="match status" value="1"/>
</dbReference>
<dbReference type="GO" id="GO:0008360">
    <property type="term" value="P:regulation of cell shape"/>
    <property type="evidence" value="ECO:0007669"/>
    <property type="project" value="UniProtKB-KW"/>
</dbReference>
<evidence type="ECO:0000256" key="8">
    <source>
        <dbReference type="ARBA" id="ARBA00022989"/>
    </source>
</evidence>
<keyword evidence="5 12" id="KW-0812">Transmembrane</keyword>
<dbReference type="GO" id="GO:0005886">
    <property type="term" value="C:plasma membrane"/>
    <property type="evidence" value="ECO:0007669"/>
    <property type="project" value="UniProtKB-SubCell"/>
</dbReference>
<dbReference type="InterPro" id="IPR036138">
    <property type="entry name" value="PBP_dimer_sf"/>
</dbReference>
<dbReference type="Gene3D" id="3.40.710.10">
    <property type="entry name" value="DD-peptidase/beta-lactamase superfamily"/>
    <property type="match status" value="1"/>
</dbReference>
<proteinExistence type="inferred from homology"/>
<reference evidence="15 16" key="1">
    <citation type="journal article" date="2017" name="Genome Announc.">
        <title>Draft Genome Sequence of Romboutsia weinsteinii sp. nov. Strain CCRI-19649(T) Isolated from Surface Water.</title>
        <authorList>
            <person name="Maheux A.F."/>
            <person name="Boudreau D.K."/>
            <person name="Berube E."/>
            <person name="Boissinot M."/>
            <person name="Cantin P."/>
            <person name="Raymond F."/>
            <person name="Corbeil J."/>
            <person name="Omar R.F."/>
            <person name="Bergeron M.G."/>
        </authorList>
    </citation>
    <scope>NUCLEOTIDE SEQUENCE [LARGE SCALE GENOMIC DNA]</scope>
    <source>
        <strain evidence="15 16">CCRI-19649</strain>
    </source>
</reference>
<evidence type="ECO:0000256" key="2">
    <source>
        <dbReference type="ARBA" id="ARBA00004236"/>
    </source>
</evidence>
<dbReference type="GO" id="GO:0071555">
    <property type="term" value="P:cell wall organization"/>
    <property type="evidence" value="ECO:0007669"/>
    <property type="project" value="UniProtKB-KW"/>
</dbReference>
<dbReference type="SUPFAM" id="SSF56519">
    <property type="entry name" value="Penicillin binding protein dimerisation domain"/>
    <property type="match status" value="1"/>
</dbReference>
<evidence type="ECO:0000256" key="4">
    <source>
        <dbReference type="ARBA" id="ARBA00022475"/>
    </source>
</evidence>
<feature type="compositionally biased region" description="Basic and acidic residues" evidence="11">
    <location>
        <begin position="982"/>
        <end position="991"/>
    </location>
</feature>
<dbReference type="InterPro" id="IPR005311">
    <property type="entry name" value="PBP_dimer"/>
</dbReference>
<gene>
    <name evidence="15" type="ORF">CHL78_000245</name>
</gene>
<dbReference type="InterPro" id="IPR001460">
    <property type="entry name" value="PCN-bd_Tpept"/>
</dbReference>
<feature type="domain" description="Penicillin-binding protein dimerisation" evidence="14">
    <location>
        <begin position="53"/>
        <end position="378"/>
    </location>
</feature>
<evidence type="ECO:0000256" key="11">
    <source>
        <dbReference type="SAM" id="MobiDB-lite"/>
    </source>
</evidence>
<keyword evidence="10" id="KW-0961">Cell wall biogenesis/degradation</keyword>
<keyword evidence="9 12" id="KW-0472">Membrane</keyword>
<dbReference type="OrthoDB" id="9757901at2"/>
<dbReference type="Pfam" id="PF03717">
    <property type="entry name" value="PBP_dimer"/>
    <property type="match status" value="1"/>
</dbReference>
<evidence type="ECO:0000259" key="13">
    <source>
        <dbReference type="Pfam" id="PF00905"/>
    </source>
</evidence>
<feature type="domain" description="Penicillin-binding protein transpeptidase" evidence="13">
    <location>
        <begin position="707"/>
        <end position="822"/>
    </location>
</feature>
<name>A0A371JAE1_9FIRM</name>
<evidence type="ECO:0000256" key="5">
    <source>
        <dbReference type="ARBA" id="ARBA00022692"/>
    </source>
</evidence>
<protein>
    <submittedName>
        <fullName evidence="15">Penicillin-binding protein</fullName>
    </submittedName>
</protein>